<dbReference type="AlphaFoldDB" id="A0A0F6H3A6"/>
<evidence type="ECO:0000313" key="1">
    <source>
        <dbReference type="EMBL" id="EKO22667.1"/>
    </source>
</evidence>
<dbReference type="EMBL" id="AHNQ02000059">
    <property type="protein sequence ID" value="EKO22667.1"/>
    <property type="molecule type" value="Genomic_DNA"/>
</dbReference>
<reference evidence="1 2" key="1">
    <citation type="submission" date="2012-09" db="EMBL/GenBank/DDBJ databases">
        <authorList>
            <person name="Harkins D.M."/>
            <person name="Durkin A.S."/>
            <person name="Brinkac L.M."/>
            <person name="Selengut J.D."/>
            <person name="Sanka R."/>
            <person name="DePew J."/>
            <person name="Purushe J."/>
            <person name="Chanthongthip A."/>
            <person name="Lattana O."/>
            <person name="Phetsouvanh R."/>
            <person name="Newton P.N."/>
            <person name="Vinetz J.M."/>
            <person name="Sutton G.G."/>
            <person name="Nelson W.C."/>
            <person name="Fouts D.E."/>
        </authorList>
    </citation>
    <scope>NUCLEOTIDE SEQUENCE [LARGE SCALE GENOMIC DNA]</scope>
    <source>
        <strain evidence="1 2">UI 12621</strain>
    </source>
</reference>
<proteinExistence type="predicted"/>
<organism evidence="1 2">
    <name type="scientific">Leptospira interrogans str. UI 12621</name>
    <dbReference type="NCBI Taxonomy" id="1049937"/>
    <lineage>
        <taxon>Bacteria</taxon>
        <taxon>Pseudomonadati</taxon>
        <taxon>Spirochaetota</taxon>
        <taxon>Spirochaetia</taxon>
        <taxon>Leptospirales</taxon>
        <taxon>Leptospiraceae</taxon>
        <taxon>Leptospira</taxon>
    </lineage>
</organism>
<comment type="caution">
    <text evidence="1">The sequence shown here is derived from an EMBL/GenBank/DDBJ whole genome shotgun (WGS) entry which is preliminary data.</text>
</comment>
<name>A0A0F6H3A6_LEPIR</name>
<accession>A0A0F6H3A6</accession>
<dbReference type="Proteomes" id="UP000006324">
    <property type="component" value="Unassembled WGS sequence"/>
</dbReference>
<protein>
    <submittedName>
        <fullName evidence="1">Uncharacterized protein</fullName>
    </submittedName>
</protein>
<evidence type="ECO:0000313" key="2">
    <source>
        <dbReference type="Proteomes" id="UP000006324"/>
    </source>
</evidence>
<gene>
    <name evidence="1" type="ORF">LEP1GSC104_0033</name>
</gene>
<sequence>MFFYLGKIWPHPDFNRNLMKKSKLLLNISHDWKAHYVSTIFPDLMSEYFL</sequence>